<evidence type="ECO:0000313" key="2">
    <source>
        <dbReference type="EMBL" id="PIY90960.1"/>
    </source>
</evidence>
<dbReference type="PANTHER" id="PTHR35458:SF2">
    <property type="entry name" value="SLR0755 PROTEIN"/>
    <property type="match status" value="1"/>
</dbReference>
<dbReference type="EMBL" id="PFLX01000017">
    <property type="protein sequence ID" value="PIY90960.1"/>
    <property type="molecule type" value="Genomic_DNA"/>
</dbReference>
<reference evidence="3" key="1">
    <citation type="submission" date="2017-09" db="EMBL/GenBank/DDBJ databases">
        <title>Depth-based differentiation of microbial function through sediment-hosted aquifers and enrichment of novel symbionts in the deep terrestrial subsurface.</title>
        <authorList>
            <person name="Probst A.J."/>
            <person name="Ladd B."/>
            <person name="Jarett J.K."/>
            <person name="Geller-Mcgrath D.E."/>
            <person name="Sieber C.M.K."/>
            <person name="Emerson J.B."/>
            <person name="Anantharaman K."/>
            <person name="Thomas B.C."/>
            <person name="Malmstrom R."/>
            <person name="Stieglmeier M."/>
            <person name="Klingl A."/>
            <person name="Woyke T."/>
            <person name="Ryan C.M."/>
            <person name="Banfield J.F."/>
        </authorList>
    </citation>
    <scope>NUCLEOTIDE SEQUENCE [LARGE SCALE GENOMIC DNA]</scope>
</reference>
<dbReference type="Pfam" id="PF01936">
    <property type="entry name" value="NYN"/>
    <property type="match status" value="1"/>
</dbReference>
<dbReference type="GO" id="GO:0004540">
    <property type="term" value="F:RNA nuclease activity"/>
    <property type="evidence" value="ECO:0007669"/>
    <property type="project" value="InterPro"/>
</dbReference>
<dbReference type="InterPro" id="IPR047140">
    <property type="entry name" value="LabA"/>
</dbReference>
<dbReference type="Proteomes" id="UP000230055">
    <property type="component" value="Unassembled WGS sequence"/>
</dbReference>
<sequence>MSQKYLEILEKFKGKTAGIFVDEANLFYSQKSLGWHVDWKKVLEFFKASYDIKIAQYYMGMPFKKEAYEENILIKNRLEKAGFEVITKPLKKIYLNGQKKEFKYKCNFDVEITRDVIRN</sequence>
<dbReference type="InterPro" id="IPR021139">
    <property type="entry name" value="NYN"/>
</dbReference>
<protein>
    <recommendedName>
        <fullName evidence="1">NYN domain-containing protein</fullName>
    </recommendedName>
</protein>
<proteinExistence type="predicted"/>
<comment type="caution">
    <text evidence="2">The sequence shown here is derived from an EMBL/GenBank/DDBJ whole genome shotgun (WGS) entry which is preliminary data.</text>
</comment>
<feature type="non-terminal residue" evidence="2">
    <location>
        <position position="119"/>
    </location>
</feature>
<name>A0A2M7R824_9BACT</name>
<gene>
    <name evidence="2" type="ORF">COY72_00715</name>
</gene>
<dbReference type="Gene3D" id="3.40.50.1010">
    <property type="entry name" value="5'-nuclease"/>
    <property type="match status" value="1"/>
</dbReference>
<dbReference type="AlphaFoldDB" id="A0A2M7R824"/>
<accession>A0A2M7R824</accession>
<evidence type="ECO:0000313" key="3">
    <source>
        <dbReference type="Proteomes" id="UP000230055"/>
    </source>
</evidence>
<organism evidence="2 3">
    <name type="scientific">Candidatus Nealsonbacteria bacterium CG_4_10_14_0_8_um_filter_35_10</name>
    <dbReference type="NCBI Taxonomy" id="1974683"/>
    <lineage>
        <taxon>Bacteria</taxon>
        <taxon>Candidatus Nealsoniibacteriota</taxon>
    </lineage>
</organism>
<evidence type="ECO:0000259" key="1">
    <source>
        <dbReference type="Pfam" id="PF01936"/>
    </source>
</evidence>
<dbReference type="PANTHER" id="PTHR35458">
    <property type="entry name" value="SLR0755 PROTEIN"/>
    <property type="match status" value="1"/>
</dbReference>
<feature type="domain" description="NYN" evidence="1">
    <location>
        <begin position="17"/>
        <end position="117"/>
    </location>
</feature>